<dbReference type="AlphaFoldDB" id="A0A433QI99"/>
<dbReference type="PRINTS" id="PR00837">
    <property type="entry name" value="V5TPXLIKE"/>
</dbReference>
<dbReference type="EMBL" id="RBNJ01005054">
    <property type="protein sequence ID" value="RUS29546.1"/>
    <property type="molecule type" value="Genomic_DNA"/>
</dbReference>
<keyword evidence="4" id="KW-1185">Reference proteome</keyword>
<dbReference type="InterPro" id="IPR018244">
    <property type="entry name" value="Allrgn_V5/Tpx1_CS"/>
</dbReference>
<dbReference type="InterPro" id="IPR001283">
    <property type="entry name" value="CRISP-related"/>
</dbReference>
<dbReference type="SMART" id="SM00198">
    <property type="entry name" value="SCP"/>
    <property type="match status" value="1"/>
</dbReference>
<comment type="caution">
    <text evidence="3">The sequence shown here is derived from an EMBL/GenBank/DDBJ whole genome shotgun (WGS) entry which is preliminary data.</text>
</comment>
<dbReference type="SUPFAM" id="SSF55797">
    <property type="entry name" value="PR-1-like"/>
    <property type="match status" value="1"/>
</dbReference>
<keyword evidence="1" id="KW-0732">Signal</keyword>
<dbReference type="Proteomes" id="UP000274822">
    <property type="component" value="Unassembled WGS sequence"/>
</dbReference>
<gene>
    <name evidence="3" type="ORF">BC938DRAFT_480532</name>
</gene>
<dbReference type="Pfam" id="PF00188">
    <property type="entry name" value="CAP"/>
    <property type="match status" value="1"/>
</dbReference>
<feature type="chain" id="PRO_5019483380" evidence="1">
    <location>
        <begin position="24"/>
        <end position="167"/>
    </location>
</feature>
<proteinExistence type="predicted"/>
<dbReference type="PANTHER" id="PTHR10334">
    <property type="entry name" value="CYSTEINE-RICH SECRETORY PROTEIN-RELATED"/>
    <property type="match status" value="1"/>
</dbReference>
<feature type="signal peptide" evidence="1">
    <location>
        <begin position="1"/>
        <end position="23"/>
    </location>
</feature>
<evidence type="ECO:0000259" key="2">
    <source>
        <dbReference type="SMART" id="SM00198"/>
    </source>
</evidence>
<dbReference type="InterPro" id="IPR035940">
    <property type="entry name" value="CAP_sf"/>
</dbReference>
<sequence>MLSTTYSMLVTLASSLLLATASANPILTKRSIYQDEINTILQEHNRYRARHGSPPLVWDTDVASSAEQWASTCSGMDHPHSGGPNGENVGFGYPDWQSVIAAWYNEVSKYNYNDPESSTGTGHFTAVVWKSTTKIGCGYSKCNDEYGNRMVCQVGMRNLYLRTMLGL</sequence>
<dbReference type="Gene3D" id="3.40.33.10">
    <property type="entry name" value="CAP"/>
    <property type="match status" value="1"/>
</dbReference>
<evidence type="ECO:0000256" key="1">
    <source>
        <dbReference type="SAM" id="SignalP"/>
    </source>
</evidence>
<protein>
    <submittedName>
        <fullName evidence="3">CAP domain-containing protein</fullName>
    </submittedName>
</protein>
<evidence type="ECO:0000313" key="4">
    <source>
        <dbReference type="Proteomes" id="UP000274822"/>
    </source>
</evidence>
<feature type="domain" description="SCP" evidence="2">
    <location>
        <begin position="35"/>
        <end position="162"/>
    </location>
</feature>
<dbReference type="PROSITE" id="PS01009">
    <property type="entry name" value="CRISP_1"/>
    <property type="match status" value="1"/>
</dbReference>
<organism evidence="3 4">
    <name type="scientific">Jimgerdemannia flammicorona</name>
    <dbReference type="NCBI Taxonomy" id="994334"/>
    <lineage>
        <taxon>Eukaryota</taxon>
        <taxon>Fungi</taxon>
        <taxon>Fungi incertae sedis</taxon>
        <taxon>Mucoromycota</taxon>
        <taxon>Mucoromycotina</taxon>
        <taxon>Endogonomycetes</taxon>
        <taxon>Endogonales</taxon>
        <taxon>Endogonaceae</taxon>
        <taxon>Jimgerdemannia</taxon>
    </lineage>
</organism>
<dbReference type="GO" id="GO:0005576">
    <property type="term" value="C:extracellular region"/>
    <property type="evidence" value="ECO:0007669"/>
    <property type="project" value="InterPro"/>
</dbReference>
<dbReference type="InterPro" id="IPR014044">
    <property type="entry name" value="CAP_dom"/>
</dbReference>
<accession>A0A433QI99</accession>
<name>A0A433QI99_9FUNG</name>
<evidence type="ECO:0000313" key="3">
    <source>
        <dbReference type="EMBL" id="RUS29546.1"/>
    </source>
</evidence>
<reference evidence="3 4" key="1">
    <citation type="journal article" date="2018" name="New Phytol.">
        <title>Phylogenomics of Endogonaceae and evolution of mycorrhizas within Mucoromycota.</title>
        <authorList>
            <person name="Chang Y."/>
            <person name="Desiro A."/>
            <person name="Na H."/>
            <person name="Sandor L."/>
            <person name="Lipzen A."/>
            <person name="Clum A."/>
            <person name="Barry K."/>
            <person name="Grigoriev I.V."/>
            <person name="Martin F.M."/>
            <person name="Stajich J.E."/>
            <person name="Smith M.E."/>
            <person name="Bonito G."/>
            <person name="Spatafora J.W."/>
        </authorList>
    </citation>
    <scope>NUCLEOTIDE SEQUENCE [LARGE SCALE GENOMIC DNA]</scope>
    <source>
        <strain evidence="3 4">AD002</strain>
    </source>
</reference>